<dbReference type="Proteomes" id="UP000324800">
    <property type="component" value="Unassembled WGS sequence"/>
</dbReference>
<dbReference type="EMBL" id="SNRW01006189">
    <property type="protein sequence ID" value="KAA6383552.1"/>
    <property type="molecule type" value="Genomic_DNA"/>
</dbReference>
<sequence>MFSNPGMYYPFWEIRLSFEIIGLSKTQGDNVQLLNVKRVSTMCVWDWFFAKCRAHSGGIISDLLMIKSITCYAVSFFCSWSNSSVKPTILVNNVSTDAGCALSVKGMTAAFSVSSLVPSCLSALATCLP</sequence>
<name>A0A5J4VLU0_9EUKA</name>
<dbReference type="AlphaFoldDB" id="A0A5J4VLU0"/>
<protein>
    <submittedName>
        <fullName evidence="1">Uncharacterized protein</fullName>
    </submittedName>
</protein>
<reference evidence="1 2" key="1">
    <citation type="submission" date="2019-03" db="EMBL/GenBank/DDBJ databases">
        <title>Single cell metagenomics reveals metabolic interactions within the superorganism composed of flagellate Streblomastix strix and complex community of Bacteroidetes bacteria on its surface.</title>
        <authorList>
            <person name="Treitli S.C."/>
            <person name="Kolisko M."/>
            <person name="Husnik F."/>
            <person name="Keeling P."/>
            <person name="Hampl V."/>
        </authorList>
    </citation>
    <scope>NUCLEOTIDE SEQUENCE [LARGE SCALE GENOMIC DNA]</scope>
    <source>
        <strain evidence="1">ST1C</strain>
    </source>
</reference>
<evidence type="ECO:0000313" key="2">
    <source>
        <dbReference type="Proteomes" id="UP000324800"/>
    </source>
</evidence>
<evidence type="ECO:0000313" key="1">
    <source>
        <dbReference type="EMBL" id="KAA6383552.1"/>
    </source>
</evidence>
<accession>A0A5J4VLU0</accession>
<proteinExistence type="predicted"/>
<gene>
    <name evidence="1" type="ORF">EZS28_020921</name>
</gene>
<comment type="caution">
    <text evidence="1">The sequence shown here is derived from an EMBL/GenBank/DDBJ whole genome shotgun (WGS) entry which is preliminary data.</text>
</comment>
<organism evidence="1 2">
    <name type="scientific">Streblomastix strix</name>
    <dbReference type="NCBI Taxonomy" id="222440"/>
    <lineage>
        <taxon>Eukaryota</taxon>
        <taxon>Metamonada</taxon>
        <taxon>Preaxostyla</taxon>
        <taxon>Oxymonadida</taxon>
        <taxon>Streblomastigidae</taxon>
        <taxon>Streblomastix</taxon>
    </lineage>
</organism>